<dbReference type="InterPro" id="IPR003251">
    <property type="entry name" value="Rr_diiron-bd_dom"/>
</dbReference>
<protein>
    <submittedName>
        <fullName evidence="3">Rubrerythrin family protein</fullName>
    </submittedName>
</protein>
<organism evidence="3 4">
    <name type="scientific">Sedimentibacter hydroxybenzoicus DSM 7310</name>
    <dbReference type="NCBI Taxonomy" id="1123245"/>
    <lineage>
        <taxon>Bacteria</taxon>
        <taxon>Bacillati</taxon>
        <taxon>Bacillota</taxon>
        <taxon>Tissierellia</taxon>
        <taxon>Sedimentibacter</taxon>
    </lineage>
</organism>
<sequence>MVNNNEFINSQTYRNLQDALQRELTFSTSYRIYEENARAEDYQQIGNIFGITAGNEMEHAVIWSRFLMGDIPDTLTNLQRAAEEENFEGTDLYLEYGRVAREEGYTDIANMFEGVAAIERHHYYRFNALADNIINNQVFCKQVSTVWVCLKCGNLVWSECAPEVCPICFYPQGFYELNCENY</sequence>
<dbReference type="PANTHER" id="PTHR43865:SF1">
    <property type="entry name" value="RUBRERYTHRIN-RELATED"/>
    <property type="match status" value="1"/>
</dbReference>
<dbReference type="InterPro" id="IPR012347">
    <property type="entry name" value="Ferritin-like"/>
</dbReference>
<accession>A0A974BIJ2</accession>
<dbReference type="InterPro" id="IPR009040">
    <property type="entry name" value="Ferritin-like_diiron"/>
</dbReference>
<dbReference type="Gene3D" id="2.20.28.10">
    <property type="match status" value="1"/>
</dbReference>
<evidence type="ECO:0000313" key="4">
    <source>
        <dbReference type="Proteomes" id="UP000611629"/>
    </source>
</evidence>
<proteinExistence type="predicted"/>
<dbReference type="InterPro" id="IPR009078">
    <property type="entry name" value="Ferritin-like_SF"/>
</dbReference>
<dbReference type="Pfam" id="PF02915">
    <property type="entry name" value="Rubrerythrin"/>
    <property type="match status" value="1"/>
</dbReference>
<dbReference type="InterPro" id="IPR052364">
    <property type="entry name" value="Rubrerythrin"/>
</dbReference>
<name>A0A974BIJ2_SEDHY</name>
<dbReference type="PROSITE" id="PS50905">
    <property type="entry name" value="FERRITIN_LIKE"/>
    <property type="match status" value="1"/>
</dbReference>
<keyword evidence="4" id="KW-1185">Reference proteome</keyword>
<dbReference type="Proteomes" id="UP000611629">
    <property type="component" value="Unassembled WGS sequence"/>
</dbReference>
<comment type="caution">
    <text evidence="3">The sequence shown here is derived from an EMBL/GenBank/DDBJ whole genome shotgun (WGS) entry which is preliminary data.</text>
</comment>
<dbReference type="EMBL" id="JACBNQ010000004">
    <property type="protein sequence ID" value="NYB73834.1"/>
    <property type="molecule type" value="Genomic_DNA"/>
</dbReference>
<feature type="domain" description="Ferritin-like diiron" evidence="2">
    <location>
        <begin position="6"/>
        <end position="137"/>
    </location>
</feature>
<dbReference type="SUPFAM" id="SSF57802">
    <property type="entry name" value="Rubredoxin-like"/>
    <property type="match status" value="1"/>
</dbReference>
<dbReference type="SUPFAM" id="SSF47240">
    <property type="entry name" value="Ferritin-like"/>
    <property type="match status" value="1"/>
</dbReference>
<dbReference type="GO" id="GO:0016491">
    <property type="term" value="F:oxidoreductase activity"/>
    <property type="evidence" value="ECO:0007669"/>
    <property type="project" value="InterPro"/>
</dbReference>
<dbReference type="CDD" id="cd01041">
    <property type="entry name" value="Rubrerythrin"/>
    <property type="match status" value="1"/>
</dbReference>
<dbReference type="Gene3D" id="1.20.1260.10">
    <property type="match status" value="1"/>
</dbReference>
<comment type="cofactor">
    <cofactor evidence="1">
        <name>Fe(3+)</name>
        <dbReference type="ChEBI" id="CHEBI:29034"/>
    </cofactor>
</comment>
<dbReference type="GO" id="GO:0046872">
    <property type="term" value="F:metal ion binding"/>
    <property type="evidence" value="ECO:0007669"/>
    <property type="project" value="InterPro"/>
</dbReference>
<reference evidence="3" key="1">
    <citation type="submission" date="2020-07" db="EMBL/GenBank/DDBJ databases">
        <title>Genomic analysis of a strain of Sedimentibacter Hydroxybenzoicus DSM7310.</title>
        <authorList>
            <person name="Ma S."/>
        </authorList>
    </citation>
    <scope>NUCLEOTIDE SEQUENCE</scope>
    <source>
        <strain evidence="3">DSM 7310</strain>
    </source>
</reference>
<evidence type="ECO:0000259" key="2">
    <source>
        <dbReference type="PROSITE" id="PS50905"/>
    </source>
</evidence>
<dbReference type="PANTHER" id="PTHR43865">
    <property type="entry name" value="RUBRERYTHRIN-RELATED"/>
    <property type="match status" value="1"/>
</dbReference>
<dbReference type="RefSeq" id="WP_179237522.1">
    <property type="nucleotide sequence ID" value="NZ_JACBNQ010000004.1"/>
</dbReference>
<evidence type="ECO:0000256" key="1">
    <source>
        <dbReference type="ARBA" id="ARBA00001965"/>
    </source>
</evidence>
<dbReference type="AlphaFoldDB" id="A0A974BIJ2"/>
<evidence type="ECO:0000313" key="3">
    <source>
        <dbReference type="EMBL" id="NYB73834.1"/>
    </source>
</evidence>
<gene>
    <name evidence="3" type="ORF">HZF24_06735</name>
</gene>